<name>A0A401PQ11_SCYTO</name>
<comment type="caution">
    <text evidence="4">The sequence shown here is derived from an EMBL/GenBank/DDBJ whole genome shotgun (WGS) entry which is preliminary data.</text>
</comment>
<feature type="domain" description="Core Histone H2A/H2B/H3" evidence="3">
    <location>
        <begin position="21"/>
        <end position="97"/>
    </location>
</feature>
<dbReference type="InterPro" id="IPR000558">
    <property type="entry name" value="Histone_H2B"/>
</dbReference>
<dbReference type="STRING" id="75743.A0A401PQ11"/>
<keyword evidence="5" id="KW-1185">Reference proteome</keyword>
<dbReference type="SMART" id="SM00427">
    <property type="entry name" value="H2B"/>
    <property type="match status" value="1"/>
</dbReference>
<evidence type="ECO:0000256" key="2">
    <source>
        <dbReference type="SAM" id="MobiDB-lite"/>
    </source>
</evidence>
<dbReference type="Pfam" id="PF00125">
    <property type="entry name" value="Histone"/>
    <property type="match status" value="1"/>
</dbReference>
<accession>A0A401PQ11</accession>
<dbReference type="Gene3D" id="1.10.20.10">
    <property type="entry name" value="Histone, subunit A"/>
    <property type="match status" value="1"/>
</dbReference>
<dbReference type="InterPro" id="IPR007125">
    <property type="entry name" value="H2A/H2B/H3"/>
</dbReference>
<gene>
    <name evidence="4" type="ORF">scyTo_0016382</name>
</gene>
<feature type="region of interest" description="Disordered" evidence="2">
    <location>
        <begin position="1"/>
        <end position="31"/>
    </location>
</feature>
<sequence>MPECKGAEPKKWVRKARRSGGTRSERKRRRKASYSLYIHRVLKQIHPRNNISCQATSVLDLFVGDIFERLACEASRLVRYSRRRTLSSREIQSAVRLLLPGELAKHAVAEGAKAVTTYAGWK</sequence>
<dbReference type="OrthoDB" id="10036053at2759"/>
<dbReference type="GO" id="GO:0003677">
    <property type="term" value="F:DNA binding"/>
    <property type="evidence" value="ECO:0007669"/>
    <property type="project" value="InterPro"/>
</dbReference>
<feature type="compositionally biased region" description="Basic and acidic residues" evidence="2">
    <location>
        <begin position="1"/>
        <end position="11"/>
    </location>
</feature>
<dbReference type="Proteomes" id="UP000288216">
    <property type="component" value="Unassembled WGS sequence"/>
</dbReference>
<dbReference type="SUPFAM" id="SSF47113">
    <property type="entry name" value="Histone-fold"/>
    <property type="match status" value="1"/>
</dbReference>
<organism evidence="4 5">
    <name type="scientific">Scyliorhinus torazame</name>
    <name type="common">Cloudy catshark</name>
    <name type="synonym">Catulus torazame</name>
    <dbReference type="NCBI Taxonomy" id="75743"/>
    <lineage>
        <taxon>Eukaryota</taxon>
        <taxon>Metazoa</taxon>
        <taxon>Chordata</taxon>
        <taxon>Craniata</taxon>
        <taxon>Vertebrata</taxon>
        <taxon>Chondrichthyes</taxon>
        <taxon>Elasmobranchii</taxon>
        <taxon>Galeomorphii</taxon>
        <taxon>Galeoidea</taxon>
        <taxon>Carcharhiniformes</taxon>
        <taxon>Scyliorhinidae</taxon>
        <taxon>Scyliorhinus</taxon>
    </lineage>
</organism>
<dbReference type="GO" id="GO:0030527">
    <property type="term" value="F:structural constituent of chromatin"/>
    <property type="evidence" value="ECO:0007669"/>
    <property type="project" value="InterPro"/>
</dbReference>
<comment type="similarity">
    <text evidence="1">Belongs to the histone H2B family.</text>
</comment>
<dbReference type="AlphaFoldDB" id="A0A401PQ11"/>
<evidence type="ECO:0000259" key="3">
    <source>
        <dbReference type="Pfam" id="PF00125"/>
    </source>
</evidence>
<dbReference type="FunFam" id="1.10.20.10:FF:000043">
    <property type="entry name" value="Histone H2B"/>
    <property type="match status" value="1"/>
</dbReference>
<dbReference type="CDD" id="cd22910">
    <property type="entry name" value="HFD_H2B"/>
    <property type="match status" value="1"/>
</dbReference>
<dbReference type="GO" id="GO:0000786">
    <property type="term" value="C:nucleosome"/>
    <property type="evidence" value="ECO:0007669"/>
    <property type="project" value="InterPro"/>
</dbReference>
<proteinExistence type="inferred from homology"/>
<reference evidence="4 5" key="1">
    <citation type="journal article" date="2018" name="Nat. Ecol. Evol.">
        <title>Shark genomes provide insights into elasmobranch evolution and the origin of vertebrates.</title>
        <authorList>
            <person name="Hara Y"/>
            <person name="Yamaguchi K"/>
            <person name="Onimaru K"/>
            <person name="Kadota M"/>
            <person name="Koyanagi M"/>
            <person name="Keeley SD"/>
            <person name="Tatsumi K"/>
            <person name="Tanaka K"/>
            <person name="Motone F"/>
            <person name="Kageyama Y"/>
            <person name="Nozu R"/>
            <person name="Adachi N"/>
            <person name="Nishimura O"/>
            <person name="Nakagawa R"/>
            <person name="Tanegashima C"/>
            <person name="Kiyatake I"/>
            <person name="Matsumoto R"/>
            <person name="Murakumo K"/>
            <person name="Nishida K"/>
            <person name="Terakita A"/>
            <person name="Kuratani S"/>
            <person name="Sato K"/>
            <person name="Hyodo S Kuraku.S."/>
        </authorList>
    </citation>
    <scope>NUCLEOTIDE SEQUENCE [LARGE SCALE GENOMIC DNA]</scope>
</reference>
<dbReference type="PANTHER" id="PTHR23428">
    <property type="entry name" value="HISTONE H2B"/>
    <property type="match status" value="1"/>
</dbReference>
<protein>
    <recommendedName>
        <fullName evidence="3">Core Histone H2A/H2B/H3 domain-containing protein</fullName>
    </recommendedName>
</protein>
<evidence type="ECO:0000256" key="1">
    <source>
        <dbReference type="ARBA" id="ARBA00006846"/>
    </source>
</evidence>
<dbReference type="GO" id="GO:0046982">
    <property type="term" value="F:protein heterodimerization activity"/>
    <property type="evidence" value="ECO:0007669"/>
    <property type="project" value="InterPro"/>
</dbReference>
<evidence type="ECO:0000313" key="5">
    <source>
        <dbReference type="Proteomes" id="UP000288216"/>
    </source>
</evidence>
<dbReference type="GO" id="GO:0005634">
    <property type="term" value="C:nucleus"/>
    <property type="evidence" value="ECO:0007669"/>
    <property type="project" value="UniProtKB-ARBA"/>
</dbReference>
<evidence type="ECO:0000313" key="4">
    <source>
        <dbReference type="EMBL" id="GCB75212.1"/>
    </source>
</evidence>
<dbReference type="EMBL" id="BFAA01009870">
    <property type="protein sequence ID" value="GCB75212.1"/>
    <property type="molecule type" value="Genomic_DNA"/>
</dbReference>
<dbReference type="InterPro" id="IPR009072">
    <property type="entry name" value="Histone-fold"/>
</dbReference>
<feature type="compositionally biased region" description="Basic residues" evidence="2">
    <location>
        <begin position="12"/>
        <end position="31"/>
    </location>
</feature>
<dbReference type="PRINTS" id="PR00621">
    <property type="entry name" value="HISTONEH2B"/>
</dbReference>